<dbReference type="RefSeq" id="WP_267772758.1">
    <property type="nucleotide sequence ID" value="NZ_JAPNKE010000002.1"/>
</dbReference>
<name>A0A9X3ETJ3_9BACT</name>
<evidence type="ECO:0008006" key="4">
    <source>
        <dbReference type="Google" id="ProtNLM"/>
    </source>
</evidence>
<dbReference type="AlphaFoldDB" id="A0A9X3ETJ3"/>
<keyword evidence="3" id="KW-1185">Reference proteome</keyword>
<dbReference type="EMBL" id="JAPNKE010000002">
    <property type="protein sequence ID" value="MCY1009983.1"/>
    <property type="molecule type" value="Genomic_DNA"/>
</dbReference>
<evidence type="ECO:0000256" key="1">
    <source>
        <dbReference type="SAM" id="SignalP"/>
    </source>
</evidence>
<evidence type="ECO:0000313" key="3">
    <source>
        <dbReference type="Proteomes" id="UP001150924"/>
    </source>
</evidence>
<accession>A0A9X3ETJ3</accession>
<comment type="caution">
    <text evidence="2">The sequence shown here is derived from an EMBL/GenBank/DDBJ whole genome shotgun (WGS) entry which is preliminary data.</text>
</comment>
<feature type="chain" id="PRO_5040948031" description="Secreted protein" evidence="1">
    <location>
        <begin position="20"/>
        <end position="280"/>
    </location>
</feature>
<feature type="signal peptide" evidence="1">
    <location>
        <begin position="1"/>
        <end position="19"/>
    </location>
</feature>
<proteinExistence type="predicted"/>
<reference evidence="2" key="1">
    <citation type="submission" date="2022-11" db="EMBL/GenBank/DDBJ databases">
        <title>Minimal conservation of predation-associated metabolite biosynthetic gene clusters underscores biosynthetic potential of Myxococcota including descriptions for ten novel species: Archangium lansinium sp. nov., Myxococcus landrumus sp. nov., Nannocystis bai.</title>
        <authorList>
            <person name="Ahearne A."/>
            <person name="Stevens C."/>
            <person name="Phillips K."/>
        </authorList>
    </citation>
    <scope>NUCLEOTIDE SEQUENCE</scope>
    <source>
        <strain evidence="2">Na p29</strain>
    </source>
</reference>
<dbReference type="Proteomes" id="UP001150924">
    <property type="component" value="Unassembled WGS sequence"/>
</dbReference>
<organism evidence="2 3">
    <name type="scientific">Nannocystis pusilla</name>
    <dbReference type="NCBI Taxonomy" id="889268"/>
    <lineage>
        <taxon>Bacteria</taxon>
        <taxon>Pseudomonadati</taxon>
        <taxon>Myxococcota</taxon>
        <taxon>Polyangia</taxon>
        <taxon>Nannocystales</taxon>
        <taxon>Nannocystaceae</taxon>
        <taxon>Nannocystis</taxon>
    </lineage>
</organism>
<gene>
    <name evidence="2" type="ORF">OV079_31360</name>
</gene>
<protein>
    <recommendedName>
        <fullName evidence="4">Secreted protein</fullName>
    </recommendedName>
</protein>
<evidence type="ECO:0000313" key="2">
    <source>
        <dbReference type="EMBL" id="MCY1009983.1"/>
    </source>
</evidence>
<sequence length="280" mass="29644">MLAPGLVMSSLLGSAPAVAWEAPPECPTAAEVRARLQATVADVPRAGVSEFRARVTRVDAQTWRMTTATRGEFGTTERPAVDAGRCAELADDFIHYADTVWRTWALDEPPPRRLGVHVRVAGQVGVGLLPRGGFGGGQVVLGLVWQRARLEVGLAADGVEGLQLRPANPAFRSDWARGTLLVRGCGVVATRKVDVLLCGGVEGGVMASRGGAAWSRAFPSFNVHAAPGLVWWFHRRVGLWLGASGGPFLPPLEPRGAGGSYGITRFFFAGGLGLEFRASP</sequence>
<keyword evidence="1" id="KW-0732">Signal</keyword>